<dbReference type="EMBL" id="VUMH01000001">
    <property type="protein sequence ID" value="MSS26750.1"/>
    <property type="molecule type" value="Genomic_DNA"/>
</dbReference>
<sequence>MENQTKIFVDNAIGQSSEYNMLMNLSRLSVSKHLIDEHFTLIWANEYYYELIGYPKEEYERLFENRPDKFYAADPENWKILVDKVTETLASGASGYQLIGRMRHKSGRMMWVKLSNIFTDEMINGHRVSYTVMADVSELQQTLLEQSITYNNIPGFIAKFRIRENGFEFVEANEKFTRLFGRSDYALDSPVAVRNPAVLRDNHELMRRGEPVNFVLQAREKDGNNVWLQVSGECMDWQDGDPLYLFVYIDISELLEQRELQKQTSRRLEQLAFVDPVTEGRNRTSFDIDAGGAIRSAAPGSYALVWLDIQKFKLVNDFFGVEAGDRVLRHCYKSVQAHLEDGEYVARLAADGFNLLLWDATRERLEERLNRMAEDVNRFEPIVRRKYIISFSAGIYHIDDPSLPLIQIQDRANIARKNAGAAVGNGLCACRMYSEQDRLRSLREKEMENRMRGALERGEFIVYLQPKQSLKKSSIAGAEALVRWNAPEGLISPAEFIPLFEQNGFIVDLDLYVFEQVCAMQRKWLDNGVAAVPVSVNMSRTHLSDPHFLDHYESIRQKYGAPPGLLEIELTESLVFENPQLLIRFIDQIRAHGYHCSIDDFGSGYSSLNILKDLNVNALKLDRVFFSSKEVGNAREQVVIVSVIDLARKLSMVTVAEGVETEPQVDFLRRTECDMVQGYVFSRPVPLAEFERMAYGREIAA</sequence>
<dbReference type="InterPro" id="IPR035965">
    <property type="entry name" value="PAS-like_dom_sf"/>
</dbReference>
<keyword evidence="4" id="KW-1185">Reference proteome</keyword>
<dbReference type="PANTHER" id="PTHR44757">
    <property type="entry name" value="DIGUANYLATE CYCLASE DGCP"/>
    <property type="match status" value="1"/>
</dbReference>
<dbReference type="PROSITE" id="PS50887">
    <property type="entry name" value="GGDEF"/>
    <property type="match status" value="1"/>
</dbReference>
<dbReference type="Gene3D" id="3.30.450.20">
    <property type="entry name" value="PAS domain"/>
    <property type="match status" value="2"/>
</dbReference>
<dbReference type="InterPro" id="IPR001633">
    <property type="entry name" value="EAL_dom"/>
</dbReference>
<dbReference type="NCBIfam" id="TIGR00229">
    <property type="entry name" value="sensory_box"/>
    <property type="match status" value="1"/>
</dbReference>
<dbReference type="PANTHER" id="PTHR44757:SF2">
    <property type="entry name" value="BIOFILM ARCHITECTURE MAINTENANCE PROTEIN MBAA"/>
    <property type="match status" value="1"/>
</dbReference>
<proteinExistence type="predicted"/>
<dbReference type="Pfam" id="PF13426">
    <property type="entry name" value="PAS_9"/>
    <property type="match status" value="2"/>
</dbReference>
<name>A0A6L5XHV3_9BACT</name>
<gene>
    <name evidence="3" type="ORF">FYJ44_01550</name>
</gene>
<comment type="caution">
    <text evidence="3">The sequence shown here is derived from an EMBL/GenBank/DDBJ whole genome shotgun (WGS) entry which is preliminary data.</text>
</comment>
<evidence type="ECO:0000259" key="1">
    <source>
        <dbReference type="PROSITE" id="PS50883"/>
    </source>
</evidence>
<evidence type="ECO:0000313" key="4">
    <source>
        <dbReference type="Proteomes" id="UP000477488"/>
    </source>
</evidence>
<dbReference type="Pfam" id="PF00990">
    <property type="entry name" value="GGDEF"/>
    <property type="match status" value="1"/>
</dbReference>
<feature type="domain" description="EAL" evidence="1">
    <location>
        <begin position="444"/>
        <end position="698"/>
    </location>
</feature>
<dbReference type="InterPro" id="IPR052155">
    <property type="entry name" value="Biofilm_reg_signaling"/>
</dbReference>
<reference evidence="3 4" key="1">
    <citation type="submission" date="2019-09" db="EMBL/GenBank/DDBJ databases">
        <title>In-depth cultivation of the pig gut microbiome towards novel bacterial diversity and tailored functional studies.</title>
        <authorList>
            <person name="Wylensek D."/>
            <person name="Hitch T.C.A."/>
            <person name="Clavel T."/>
        </authorList>
    </citation>
    <scope>NUCLEOTIDE SEQUENCE [LARGE SCALE GENOMIC DNA]</scope>
    <source>
        <strain evidence="3 4">PG-178-WT-4</strain>
    </source>
</reference>
<evidence type="ECO:0000259" key="2">
    <source>
        <dbReference type="PROSITE" id="PS50887"/>
    </source>
</evidence>
<protein>
    <submittedName>
        <fullName evidence="3">EAL domain-containing protein</fullName>
    </submittedName>
</protein>
<dbReference type="Gene3D" id="3.20.20.450">
    <property type="entry name" value="EAL domain"/>
    <property type="match status" value="1"/>
</dbReference>
<dbReference type="SMART" id="SM00052">
    <property type="entry name" value="EAL"/>
    <property type="match status" value="1"/>
</dbReference>
<dbReference type="InterPro" id="IPR000160">
    <property type="entry name" value="GGDEF_dom"/>
</dbReference>
<dbReference type="Proteomes" id="UP000477488">
    <property type="component" value="Unassembled WGS sequence"/>
</dbReference>
<dbReference type="NCBIfam" id="TIGR00254">
    <property type="entry name" value="GGDEF"/>
    <property type="match status" value="1"/>
</dbReference>
<dbReference type="SMART" id="SM00267">
    <property type="entry name" value="GGDEF"/>
    <property type="match status" value="1"/>
</dbReference>
<dbReference type="Pfam" id="PF00563">
    <property type="entry name" value="EAL"/>
    <property type="match status" value="1"/>
</dbReference>
<dbReference type="CDD" id="cd01949">
    <property type="entry name" value="GGDEF"/>
    <property type="match status" value="1"/>
</dbReference>
<dbReference type="InterPro" id="IPR043128">
    <property type="entry name" value="Rev_trsase/Diguanyl_cyclase"/>
</dbReference>
<dbReference type="Gene3D" id="3.30.70.270">
    <property type="match status" value="1"/>
</dbReference>
<dbReference type="InterPro" id="IPR029787">
    <property type="entry name" value="Nucleotide_cyclase"/>
</dbReference>
<dbReference type="SUPFAM" id="SSF141868">
    <property type="entry name" value="EAL domain-like"/>
    <property type="match status" value="1"/>
</dbReference>
<dbReference type="RefSeq" id="WP_154508489.1">
    <property type="nucleotide sequence ID" value="NZ_JAXELC010000033.1"/>
</dbReference>
<evidence type="ECO:0000313" key="3">
    <source>
        <dbReference type="EMBL" id="MSS26750.1"/>
    </source>
</evidence>
<dbReference type="SUPFAM" id="SSF55073">
    <property type="entry name" value="Nucleotide cyclase"/>
    <property type="match status" value="1"/>
</dbReference>
<organism evidence="3 4">
    <name type="scientific">Desulfovibrio porci</name>
    <dbReference type="NCBI Taxonomy" id="2605782"/>
    <lineage>
        <taxon>Bacteria</taxon>
        <taxon>Pseudomonadati</taxon>
        <taxon>Thermodesulfobacteriota</taxon>
        <taxon>Desulfovibrionia</taxon>
        <taxon>Desulfovibrionales</taxon>
        <taxon>Desulfovibrionaceae</taxon>
        <taxon>Desulfovibrio</taxon>
    </lineage>
</organism>
<dbReference type="AlphaFoldDB" id="A0A6L5XHV3"/>
<dbReference type="PROSITE" id="PS50883">
    <property type="entry name" value="EAL"/>
    <property type="match status" value="1"/>
</dbReference>
<dbReference type="InterPro" id="IPR000014">
    <property type="entry name" value="PAS"/>
</dbReference>
<dbReference type="InterPro" id="IPR035919">
    <property type="entry name" value="EAL_sf"/>
</dbReference>
<accession>A0A6L5XHV3</accession>
<feature type="domain" description="GGDEF" evidence="2">
    <location>
        <begin position="300"/>
        <end position="432"/>
    </location>
</feature>
<dbReference type="CDD" id="cd01948">
    <property type="entry name" value="EAL"/>
    <property type="match status" value="1"/>
</dbReference>
<dbReference type="SUPFAM" id="SSF55785">
    <property type="entry name" value="PYP-like sensor domain (PAS domain)"/>
    <property type="match status" value="2"/>
</dbReference>